<dbReference type="Gene3D" id="3.40.50.150">
    <property type="entry name" value="Vaccinia Virus protein VP39"/>
    <property type="match status" value="1"/>
</dbReference>
<dbReference type="OrthoDB" id="2013972at2759"/>
<dbReference type="GO" id="GO:0008168">
    <property type="term" value="F:methyltransferase activity"/>
    <property type="evidence" value="ECO:0007669"/>
    <property type="project" value="TreeGrafter"/>
</dbReference>
<dbReference type="Proteomes" id="UP000717996">
    <property type="component" value="Unassembled WGS sequence"/>
</dbReference>
<dbReference type="AlphaFoldDB" id="A0A9P6YKI1"/>
<dbReference type="InterPro" id="IPR029063">
    <property type="entry name" value="SAM-dependent_MTases_sf"/>
</dbReference>
<dbReference type="Pfam" id="PF13649">
    <property type="entry name" value="Methyltransf_25"/>
    <property type="match status" value="1"/>
</dbReference>
<reference evidence="2" key="1">
    <citation type="journal article" date="2020" name="Microb. Genom.">
        <title>Genetic diversity of clinical and environmental Mucorales isolates obtained from an investigation of mucormycosis cases among solid organ transplant recipients.</title>
        <authorList>
            <person name="Nguyen M.H."/>
            <person name="Kaul D."/>
            <person name="Muto C."/>
            <person name="Cheng S.J."/>
            <person name="Richter R.A."/>
            <person name="Bruno V.M."/>
            <person name="Liu G."/>
            <person name="Beyhan S."/>
            <person name="Sundermann A.J."/>
            <person name="Mounaud S."/>
            <person name="Pasculle A.W."/>
            <person name="Nierman W.C."/>
            <person name="Driscoll E."/>
            <person name="Cumbie R."/>
            <person name="Clancy C.J."/>
            <person name="Dupont C.L."/>
        </authorList>
    </citation>
    <scope>NUCLEOTIDE SEQUENCE</scope>
    <source>
        <strain evidence="2">GL16</strain>
    </source>
</reference>
<name>A0A9P6YKI1_RHIOR</name>
<dbReference type="PANTHER" id="PTHR43591:SF105">
    <property type="entry name" value="METHYLTRANSFERASE DOMAIN-CONTAINING PROTEIN-RELATED"/>
    <property type="match status" value="1"/>
</dbReference>
<evidence type="ECO:0000259" key="1">
    <source>
        <dbReference type="Pfam" id="PF13649"/>
    </source>
</evidence>
<protein>
    <recommendedName>
        <fullName evidence="1">Methyltransferase domain-containing protein</fullName>
    </recommendedName>
</protein>
<dbReference type="CDD" id="cd02440">
    <property type="entry name" value="AdoMet_MTases"/>
    <property type="match status" value="1"/>
</dbReference>
<sequence>MGGTISRDFSLNAAAAIRCNNKKIKPTLSTLPEEKPNSRIICGREYHAIENSAYMLPKDDKEIDRLHDQHFITKEILGFNIMKEALKILDFEKEALCVLDICCGPATWLCEESLEYPNCRFTGIDMCNSCPQVIRPVNLDFIEANILKGLPYPDKSFDFIQMRFVELAFRLDEWQFVISEIKRILKDGGCFQWIDVDMRVNVTNGDTIIKTYTEAFESFCAKYNLDPSVGPKLDYLLTNEKMKIIQTEYREMPLGWGGPVGHAYLQTFQGALEGLAPWLKNSFNTENDQEYDFIINNTKRAFIQSKAFMNLYAFLIQK</sequence>
<proteinExistence type="predicted"/>
<feature type="domain" description="Methyltransferase" evidence="1">
    <location>
        <begin position="98"/>
        <end position="189"/>
    </location>
</feature>
<comment type="caution">
    <text evidence="2">The sequence shown here is derived from an EMBL/GenBank/DDBJ whole genome shotgun (WGS) entry which is preliminary data.</text>
</comment>
<dbReference type="EMBL" id="JAANIT010000176">
    <property type="protein sequence ID" value="KAG1550974.1"/>
    <property type="molecule type" value="Genomic_DNA"/>
</dbReference>
<dbReference type="PANTHER" id="PTHR43591">
    <property type="entry name" value="METHYLTRANSFERASE"/>
    <property type="match status" value="1"/>
</dbReference>
<accession>A0A9P6YKI1</accession>
<organism evidence="2 3">
    <name type="scientific">Rhizopus oryzae</name>
    <name type="common">Mucormycosis agent</name>
    <name type="synonym">Rhizopus arrhizus var. delemar</name>
    <dbReference type="NCBI Taxonomy" id="64495"/>
    <lineage>
        <taxon>Eukaryota</taxon>
        <taxon>Fungi</taxon>
        <taxon>Fungi incertae sedis</taxon>
        <taxon>Mucoromycota</taxon>
        <taxon>Mucoromycotina</taxon>
        <taxon>Mucoromycetes</taxon>
        <taxon>Mucorales</taxon>
        <taxon>Mucorineae</taxon>
        <taxon>Rhizopodaceae</taxon>
        <taxon>Rhizopus</taxon>
    </lineage>
</organism>
<evidence type="ECO:0000313" key="2">
    <source>
        <dbReference type="EMBL" id="KAG1550974.1"/>
    </source>
</evidence>
<gene>
    <name evidence="2" type="ORF">G6F51_002132</name>
</gene>
<evidence type="ECO:0000313" key="3">
    <source>
        <dbReference type="Proteomes" id="UP000717996"/>
    </source>
</evidence>
<dbReference type="SUPFAM" id="SSF53335">
    <property type="entry name" value="S-adenosyl-L-methionine-dependent methyltransferases"/>
    <property type="match status" value="1"/>
</dbReference>
<dbReference type="InterPro" id="IPR041698">
    <property type="entry name" value="Methyltransf_25"/>
</dbReference>